<proteinExistence type="predicted"/>
<keyword evidence="2" id="KW-1185">Reference proteome</keyword>
<comment type="caution">
    <text evidence="1">The sequence shown here is derived from an EMBL/GenBank/DDBJ whole genome shotgun (WGS) entry which is preliminary data.</text>
</comment>
<sequence length="509" mass="59496">MDWTQVILDKFPRKAIYLIKDEDSILENEEMRLVLRENGIAVIDYSDPVHFRFVYESDYRNKFSGTLIIRLLECNFEKIPWDVHANSFKLTIGLNDIFPHLNREAVIEIDPQHWQQLFEIQTNSVKQMNYENTKRIIETIYSSIIEDKKRQPQVKINDEVDLSIFKKSKKIFSDWGLISQIIGKQRLLETSNTEFENLVNESNQEFQEFITNDFDKGQSMTAFKQPNYVNQIASFMERNVNRTGKRQALIVMDGMSFTQWALIERWLITKGILTKTNSTIAWIPSITSVSRQAIFSGKRPDEFEQSITTTAKETHHWKAFWKSHGFESTEVKYQRGLGHRTYQDEYLEFKYNQTKIYGCVIDVIDEFMHGARQGLVTVQSELNIWLNRGYLEAMLHELIDLNYDVYITSDHGNIEAVGIGQIQQGVLATGRGQRVRIYDDEVLRNSTHDFHKETTMKWNSSTLPKSYLPLIAREKNAFSIKNDIIMTHGGTHIEEVFIPFVTVLKKDEL</sequence>
<dbReference type="EMBL" id="OGVC01000015">
    <property type="protein sequence ID" value="SPC38241.1"/>
    <property type="molecule type" value="Genomic_DNA"/>
</dbReference>
<dbReference type="SUPFAM" id="SSF53649">
    <property type="entry name" value="Alkaline phosphatase-like"/>
    <property type="match status" value="1"/>
</dbReference>
<evidence type="ECO:0000313" key="2">
    <source>
        <dbReference type="Proteomes" id="UP000238739"/>
    </source>
</evidence>
<name>A0A2N9DUZ7_9LACO</name>
<dbReference type="InterPro" id="IPR017850">
    <property type="entry name" value="Alkaline_phosphatase_core_sf"/>
</dbReference>
<reference evidence="1" key="1">
    <citation type="submission" date="2018-01" db="EMBL/GenBank/DDBJ databases">
        <authorList>
            <person name="Chaillou S."/>
        </authorList>
    </citation>
    <scope>NUCLEOTIDE SEQUENCE [LARGE SCALE GENOMIC DNA]</scope>
    <source>
        <strain evidence="1">MFPC41A2801</strain>
    </source>
</reference>
<gene>
    <name evidence="1" type="ORF">LFUMFP_220002</name>
</gene>
<evidence type="ECO:0000313" key="1">
    <source>
        <dbReference type="EMBL" id="SPC38241.1"/>
    </source>
</evidence>
<dbReference type="Pfam" id="PF08665">
    <property type="entry name" value="PglZ"/>
    <property type="match status" value="1"/>
</dbReference>
<protein>
    <submittedName>
        <fullName evidence="1">Uncharacterized protein</fullName>
    </submittedName>
</protein>
<dbReference type="RefSeq" id="WP_158697723.1">
    <property type="nucleotide sequence ID" value="NZ_CBCPIL010000044.1"/>
</dbReference>
<organism evidence="1 2">
    <name type="scientific">Latilactobacillus fuchuensis</name>
    <dbReference type="NCBI Taxonomy" id="164393"/>
    <lineage>
        <taxon>Bacteria</taxon>
        <taxon>Bacillati</taxon>
        <taxon>Bacillota</taxon>
        <taxon>Bacilli</taxon>
        <taxon>Lactobacillales</taxon>
        <taxon>Lactobacillaceae</taxon>
        <taxon>Latilactobacillus</taxon>
    </lineage>
</organism>
<dbReference type="AlphaFoldDB" id="A0A2N9DUZ7"/>
<dbReference type="NCBIfam" id="NF033449">
    <property type="entry name" value="BREX_PglZ_3"/>
    <property type="match status" value="1"/>
</dbReference>
<dbReference type="Proteomes" id="UP000238739">
    <property type="component" value="Unassembled WGS sequence"/>
</dbReference>
<accession>A0A2N9DUZ7</accession>